<dbReference type="PANTHER" id="PTHR43133:SF60">
    <property type="entry name" value="RNA POLYMERASE SIGMA FACTOR SIGV"/>
    <property type="match status" value="1"/>
</dbReference>
<sequence length="173" mass="20927">MENHTMVEEWFRQYGDEVYNFLVYYTRSYDVEDIVQEVFLRALKSVEYFEGRSNPKTWLLSIARRLVIDRYRKEKRYKLLPFDLIRNNAKSKESIEDLVIVDETLSEIYRYINRMKESYRNVIICRLILEYTVEETSEILGWPKSKVSLTYHRALTHLKQNMVHVREGGIVNE</sequence>
<dbReference type="RefSeq" id="WP_213124137.1">
    <property type="nucleotide sequence ID" value="NZ_JAGYPG010000001.1"/>
</dbReference>
<comment type="similarity">
    <text evidence="1 6">Belongs to the sigma-70 factor family. ECF subfamily.</text>
</comment>
<evidence type="ECO:0000256" key="6">
    <source>
        <dbReference type="RuleBase" id="RU000716"/>
    </source>
</evidence>
<keyword evidence="10" id="KW-1185">Reference proteome</keyword>
<dbReference type="InterPro" id="IPR007627">
    <property type="entry name" value="RNA_pol_sigma70_r2"/>
</dbReference>
<dbReference type="EMBL" id="JAGYPG010000001">
    <property type="protein sequence ID" value="MBS4194999.1"/>
    <property type="molecule type" value="Genomic_DNA"/>
</dbReference>
<organism evidence="9 10">
    <name type="scientific">Lederbergia citri</name>
    <dbReference type="NCBI Taxonomy" id="2833580"/>
    <lineage>
        <taxon>Bacteria</taxon>
        <taxon>Bacillati</taxon>
        <taxon>Bacillota</taxon>
        <taxon>Bacilli</taxon>
        <taxon>Bacillales</taxon>
        <taxon>Bacillaceae</taxon>
        <taxon>Lederbergia</taxon>
    </lineage>
</organism>
<dbReference type="SUPFAM" id="SSF88659">
    <property type="entry name" value="Sigma3 and sigma4 domains of RNA polymerase sigma factors"/>
    <property type="match status" value="1"/>
</dbReference>
<feature type="domain" description="RNA polymerase sigma-70 region 2" evidence="7">
    <location>
        <begin position="11"/>
        <end position="76"/>
    </location>
</feature>
<keyword evidence="3 6" id="KW-0731">Sigma factor</keyword>
<dbReference type="SUPFAM" id="SSF88946">
    <property type="entry name" value="Sigma2 domain of RNA polymerase sigma factors"/>
    <property type="match status" value="1"/>
</dbReference>
<dbReference type="Pfam" id="PF08281">
    <property type="entry name" value="Sigma70_r4_2"/>
    <property type="match status" value="1"/>
</dbReference>
<dbReference type="InterPro" id="IPR013249">
    <property type="entry name" value="RNA_pol_sigma70_r4_t2"/>
</dbReference>
<feature type="domain" description="RNA polymerase sigma factor 70 region 4 type 2" evidence="8">
    <location>
        <begin position="107"/>
        <end position="158"/>
    </location>
</feature>
<keyword evidence="5 6" id="KW-0804">Transcription</keyword>
<evidence type="ECO:0000259" key="7">
    <source>
        <dbReference type="Pfam" id="PF04542"/>
    </source>
</evidence>
<evidence type="ECO:0000259" key="8">
    <source>
        <dbReference type="Pfam" id="PF08281"/>
    </source>
</evidence>
<dbReference type="Gene3D" id="1.10.1740.10">
    <property type="match status" value="1"/>
</dbReference>
<keyword evidence="4 6" id="KW-0238">DNA-binding</keyword>
<evidence type="ECO:0000313" key="10">
    <source>
        <dbReference type="Proteomes" id="UP000681414"/>
    </source>
</evidence>
<evidence type="ECO:0000256" key="1">
    <source>
        <dbReference type="ARBA" id="ARBA00010641"/>
    </source>
</evidence>
<accession>A0A942TF25</accession>
<dbReference type="Gene3D" id="1.10.10.10">
    <property type="entry name" value="Winged helix-like DNA-binding domain superfamily/Winged helix DNA-binding domain"/>
    <property type="match status" value="1"/>
</dbReference>
<name>A0A942TF25_9BACI</name>
<protein>
    <recommendedName>
        <fullName evidence="6">RNA polymerase sigma factor</fullName>
    </recommendedName>
</protein>
<dbReference type="InterPro" id="IPR013324">
    <property type="entry name" value="RNA_pol_sigma_r3/r4-like"/>
</dbReference>
<dbReference type="AlphaFoldDB" id="A0A942TF25"/>
<dbReference type="GO" id="GO:0003677">
    <property type="term" value="F:DNA binding"/>
    <property type="evidence" value="ECO:0007669"/>
    <property type="project" value="UniProtKB-KW"/>
</dbReference>
<evidence type="ECO:0000256" key="4">
    <source>
        <dbReference type="ARBA" id="ARBA00023125"/>
    </source>
</evidence>
<dbReference type="PANTHER" id="PTHR43133">
    <property type="entry name" value="RNA POLYMERASE ECF-TYPE SIGMA FACTO"/>
    <property type="match status" value="1"/>
</dbReference>
<evidence type="ECO:0000256" key="2">
    <source>
        <dbReference type="ARBA" id="ARBA00023015"/>
    </source>
</evidence>
<gene>
    <name evidence="9" type="ORF">KHA97_07890</name>
</gene>
<dbReference type="InterPro" id="IPR039425">
    <property type="entry name" value="RNA_pol_sigma-70-like"/>
</dbReference>
<dbReference type="InterPro" id="IPR000838">
    <property type="entry name" value="RNA_pol_sigma70_ECF_CS"/>
</dbReference>
<dbReference type="InterPro" id="IPR013325">
    <property type="entry name" value="RNA_pol_sigma_r2"/>
</dbReference>
<comment type="caution">
    <text evidence="9">The sequence shown here is derived from an EMBL/GenBank/DDBJ whole genome shotgun (WGS) entry which is preliminary data.</text>
</comment>
<reference evidence="9 10" key="1">
    <citation type="submission" date="2021-05" db="EMBL/GenBank/DDBJ databases">
        <title>Novel Bacillus species.</title>
        <authorList>
            <person name="Liu G."/>
        </authorList>
    </citation>
    <scope>NUCLEOTIDE SEQUENCE [LARGE SCALE GENOMIC DNA]</scope>
    <source>
        <strain evidence="10">FJAT-49780</strain>
    </source>
</reference>
<evidence type="ECO:0000256" key="5">
    <source>
        <dbReference type="ARBA" id="ARBA00023163"/>
    </source>
</evidence>
<evidence type="ECO:0000256" key="3">
    <source>
        <dbReference type="ARBA" id="ARBA00023082"/>
    </source>
</evidence>
<dbReference type="PROSITE" id="PS01063">
    <property type="entry name" value="SIGMA70_ECF"/>
    <property type="match status" value="1"/>
</dbReference>
<dbReference type="GO" id="GO:0006950">
    <property type="term" value="P:response to stress"/>
    <property type="evidence" value="ECO:0007669"/>
    <property type="project" value="UniProtKB-ARBA"/>
</dbReference>
<dbReference type="InterPro" id="IPR014284">
    <property type="entry name" value="RNA_pol_sigma-70_dom"/>
</dbReference>
<dbReference type="InterPro" id="IPR036388">
    <property type="entry name" value="WH-like_DNA-bd_sf"/>
</dbReference>
<proteinExistence type="inferred from homology"/>
<dbReference type="Pfam" id="PF04542">
    <property type="entry name" value="Sigma70_r2"/>
    <property type="match status" value="1"/>
</dbReference>
<dbReference type="Proteomes" id="UP000681414">
    <property type="component" value="Unassembled WGS sequence"/>
</dbReference>
<evidence type="ECO:0000313" key="9">
    <source>
        <dbReference type="EMBL" id="MBS4194999.1"/>
    </source>
</evidence>
<keyword evidence="2 6" id="KW-0805">Transcription regulation</keyword>
<dbReference type="GO" id="GO:0016987">
    <property type="term" value="F:sigma factor activity"/>
    <property type="evidence" value="ECO:0007669"/>
    <property type="project" value="UniProtKB-KW"/>
</dbReference>
<dbReference type="GO" id="GO:0006352">
    <property type="term" value="P:DNA-templated transcription initiation"/>
    <property type="evidence" value="ECO:0007669"/>
    <property type="project" value="InterPro"/>
</dbReference>
<dbReference type="NCBIfam" id="TIGR02937">
    <property type="entry name" value="sigma70-ECF"/>
    <property type="match status" value="1"/>
</dbReference>